<organism evidence="1 2">
    <name type="scientific">Halomicrobium mukohataei</name>
    <dbReference type="NCBI Taxonomy" id="57705"/>
    <lineage>
        <taxon>Archaea</taxon>
        <taxon>Methanobacteriati</taxon>
        <taxon>Methanobacteriota</taxon>
        <taxon>Stenosarchaea group</taxon>
        <taxon>Halobacteria</taxon>
        <taxon>Halobacteriales</taxon>
        <taxon>Haloarculaceae</taxon>
        <taxon>Halomicrobium</taxon>
    </lineage>
</organism>
<evidence type="ECO:0000313" key="1">
    <source>
        <dbReference type="EMBL" id="QCD64861.1"/>
    </source>
</evidence>
<dbReference type="Proteomes" id="UP000297053">
    <property type="component" value="Chromosome"/>
</dbReference>
<proteinExistence type="predicted"/>
<evidence type="ECO:0000313" key="2">
    <source>
        <dbReference type="Proteomes" id="UP000297053"/>
    </source>
</evidence>
<reference evidence="1 2" key="1">
    <citation type="submission" date="2019-04" db="EMBL/GenBank/DDBJ databases">
        <title>Complete genome sequence of Arthrobacter sp. ZXY-2 associated with effective atrazine degradation and salt adaptation.</title>
        <authorList>
            <person name="Zhao X."/>
        </authorList>
    </citation>
    <scope>NUCLEOTIDE SEQUENCE [LARGE SCALE GENOMIC DNA]</scope>
    <source>
        <strain evidence="2">ZP60</strain>
    </source>
</reference>
<protein>
    <submittedName>
        <fullName evidence="1">Uncharacterized protein</fullName>
    </submittedName>
</protein>
<dbReference type="KEGG" id="halz:E5139_04120"/>
<dbReference type="AlphaFoldDB" id="A0A4D6KFP3"/>
<dbReference type="GeneID" id="42178094"/>
<gene>
    <name evidence="1" type="ORF">E5139_04120</name>
</gene>
<name>A0A4D6KFP3_9EURY</name>
<dbReference type="RefSeq" id="WP_012807695.1">
    <property type="nucleotide sequence ID" value="NZ_CP039375.1"/>
</dbReference>
<sequence length="62" mass="7374">MYDAIEYADGGRDRFRDLRNVFANGRRTADKIDERRRWEQARDGFDFEAWMEAGCPPDWSKG</sequence>
<accession>A0A4D6KFP3</accession>
<reference evidence="1 2" key="2">
    <citation type="submission" date="2019-04" db="EMBL/GenBank/DDBJ databases">
        <authorList>
            <person name="Yang S."/>
            <person name="Wei W."/>
        </authorList>
    </citation>
    <scope>NUCLEOTIDE SEQUENCE [LARGE SCALE GENOMIC DNA]</scope>
    <source>
        <strain evidence="2">ZP60</strain>
    </source>
</reference>
<dbReference type="EMBL" id="CP039375">
    <property type="protein sequence ID" value="QCD64861.1"/>
    <property type="molecule type" value="Genomic_DNA"/>
</dbReference>